<dbReference type="GO" id="GO:0046872">
    <property type="term" value="F:metal ion binding"/>
    <property type="evidence" value="ECO:0007669"/>
    <property type="project" value="UniProtKB-KW"/>
</dbReference>
<keyword evidence="9" id="KW-1015">Disulfide bond</keyword>
<keyword evidence="5 11" id="KW-0479">Metal-binding</keyword>
<dbReference type="PANTHER" id="PTHR12147:SF56">
    <property type="entry name" value="AMINOPEPTIDASE YDR415C-RELATED"/>
    <property type="match status" value="1"/>
</dbReference>
<dbReference type="AlphaFoldDB" id="A0A6G1KM38"/>
<dbReference type="InterPro" id="IPR007484">
    <property type="entry name" value="Peptidase_M28"/>
</dbReference>
<dbReference type="EC" id="3.4.-.-" evidence="11"/>
<keyword evidence="8 11" id="KW-0862">Zinc</keyword>
<gene>
    <name evidence="13" type="ORF">K504DRAFT_424934</name>
</gene>
<keyword evidence="3" id="KW-0031">Aminopeptidase</keyword>
<evidence type="ECO:0000256" key="9">
    <source>
        <dbReference type="ARBA" id="ARBA00023157"/>
    </source>
</evidence>
<evidence type="ECO:0000259" key="12">
    <source>
        <dbReference type="Pfam" id="PF04389"/>
    </source>
</evidence>
<name>A0A6G1KM38_9PLEO</name>
<comment type="similarity">
    <text evidence="10">Belongs to the peptidase M28 family. M28E subfamily.</text>
</comment>
<feature type="signal peptide" evidence="11">
    <location>
        <begin position="1"/>
        <end position="20"/>
    </location>
</feature>
<dbReference type="GO" id="GO:0004177">
    <property type="term" value="F:aminopeptidase activity"/>
    <property type="evidence" value="ECO:0007669"/>
    <property type="project" value="UniProtKB-KW"/>
</dbReference>
<accession>A0A6G1KM38</accession>
<evidence type="ECO:0000256" key="7">
    <source>
        <dbReference type="ARBA" id="ARBA00022801"/>
    </source>
</evidence>
<keyword evidence="4 11" id="KW-0645">Protease</keyword>
<evidence type="ECO:0000256" key="1">
    <source>
        <dbReference type="ARBA" id="ARBA00001947"/>
    </source>
</evidence>
<dbReference type="FunFam" id="3.40.630.10:FF:000042">
    <property type="entry name" value="Peptide hydrolase"/>
    <property type="match status" value="1"/>
</dbReference>
<evidence type="ECO:0000256" key="2">
    <source>
        <dbReference type="ARBA" id="ARBA00011245"/>
    </source>
</evidence>
<keyword evidence="14" id="KW-1185">Reference proteome</keyword>
<evidence type="ECO:0000256" key="10">
    <source>
        <dbReference type="ARBA" id="ARBA00043962"/>
    </source>
</evidence>
<keyword evidence="7 11" id="KW-0378">Hydrolase</keyword>
<comment type="subunit">
    <text evidence="2">Monomer.</text>
</comment>
<proteinExistence type="inferred from homology"/>
<dbReference type="EMBL" id="MU005765">
    <property type="protein sequence ID" value="KAF2713904.1"/>
    <property type="molecule type" value="Genomic_DNA"/>
</dbReference>
<dbReference type="GO" id="GO:0006508">
    <property type="term" value="P:proteolysis"/>
    <property type="evidence" value="ECO:0007669"/>
    <property type="project" value="UniProtKB-KW"/>
</dbReference>
<evidence type="ECO:0000313" key="13">
    <source>
        <dbReference type="EMBL" id="KAF2713904.1"/>
    </source>
</evidence>
<dbReference type="Proteomes" id="UP000799428">
    <property type="component" value="Unassembled WGS sequence"/>
</dbReference>
<evidence type="ECO:0000256" key="5">
    <source>
        <dbReference type="ARBA" id="ARBA00022723"/>
    </source>
</evidence>
<keyword evidence="6 11" id="KW-0732">Signal</keyword>
<feature type="domain" description="Peptidase M28" evidence="12">
    <location>
        <begin position="158"/>
        <end position="365"/>
    </location>
</feature>
<organism evidence="13 14">
    <name type="scientific">Pleomassaria siparia CBS 279.74</name>
    <dbReference type="NCBI Taxonomy" id="1314801"/>
    <lineage>
        <taxon>Eukaryota</taxon>
        <taxon>Fungi</taxon>
        <taxon>Dikarya</taxon>
        <taxon>Ascomycota</taxon>
        <taxon>Pezizomycotina</taxon>
        <taxon>Dothideomycetes</taxon>
        <taxon>Pleosporomycetidae</taxon>
        <taxon>Pleosporales</taxon>
        <taxon>Pleomassariaceae</taxon>
        <taxon>Pleomassaria</taxon>
    </lineage>
</organism>
<dbReference type="Gene3D" id="3.40.630.10">
    <property type="entry name" value="Zn peptidases"/>
    <property type="match status" value="1"/>
</dbReference>
<dbReference type="Pfam" id="PF04389">
    <property type="entry name" value="Peptidase_M28"/>
    <property type="match status" value="1"/>
</dbReference>
<evidence type="ECO:0000256" key="4">
    <source>
        <dbReference type="ARBA" id="ARBA00022670"/>
    </source>
</evidence>
<comment type="cofactor">
    <cofactor evidence="1">
        <name>Zn(2+)</name>
        <dbReference type="ChEBI" id="CHEBI:29105"/>
    </cofactor>
</comment>
<dbReference type="CDD" id="cd03879">
    <property type="entry name" value="M28_AAP"/>
    <property type="match status" value="1"/>
</dbReference>
<reference evidence="13" key="1">
    <citation type="journal article" date="2020" name="Stud. Mycol.">
        <title>101 Dothideomycetes genomes: a test case for predicting lifestyles and emergence of pathogens.</title>
        <authorList>
            <person name="Haridas S."/>
            <person name="Albert R."/>
            <person name="Binder M."/>
            <person name="Bloem J."/>
            <person name="Labutti K."/>
            <person name="Salamov A."/>
            <person name="Andreopoulos B."/>
            <person name="Baker S."/>
            <person name="Barry K."/>
            <person name="Bills G."/>
            <person name="Bluhm B."/>
            <person name="Cannon C."/>
            <person name="Castanera R."/>
            <person name="Culley D."/>
            <person name="Daum C."/>
            <person name="Ezra D."/>
            <person name="Gonzalez J."/>
            <person name="Henrissat B."/>
            <person name="Kuo A."/>
            <person name="Liang C."/>
            <person name="Lipzen A."/>
            <person name="Lutzoni F."/>
            <person name="Magnuson J."/>
            <person name="Mondo S."/>
            <person name="Nolan M."/>
            <person name="Ohm R."/>
            <person name="Pangilinan J."/>
            <person name="Park H.-J."/>
            <person name="Ramirez L."/>
            <person name="Alfaro M."/>
            <person name="Sun H."/>
            <person name="Tritt A."/>
            <person name="Yoshinaga Y."/>
            <person name="Zwiers L.-H."/>
            <person name="Turgeon B."/>
            <person name="Goodwin S."/>
            <person name="Spatafora J."/>
            <person name="Crous P."/>
            <person name="Grigoriev I."/>
        </authorList>
    </citation>
    <scope>NUCLEOTIDE SEQUENCE</scope>
    <source>
        <strain evidence="13">CBS 279.74</strain>
    </source>
</reference>
<dbReference type="SUPFAM" id="SSF53187">
    <property type="entry name" value="Zn-dependent exopeptidases"/>
    <property type="match status" value="1"/>
</dbReference>
<evidence type="ECO:0000256" key="8">
    <source>
        <dbReference type="ARBA" id="ARBA00022833"/>
    </source>
</evidence>
<evidence type="ECO:0000256" key="6">
    <source>
        <dbReference type="ARBA" id="ARBA00022729"/>
    </source>
</evidence>
<sequence>MMNSILSAVVLLTLTIPSYAAPTSASAKLYTIETAPGVTSQVTEAQKWELKKQGTNFLDITDYLDVENSIFEETLAVSYPTSIIHQEAVDPLNAQLSKANLRSTLETFTTFNNRFYKAQTGADSSAWLLGQINALIAASNATGASAKPFAHTFVQSSIIATIPGLSNSTIVLGAHQDSVNWDSDDQINARAPGADDDGSGSVTILEAFRVLLSDPTIASGQAPNTIEFHWYAAEEGGLLGSQAIFNAYQTEGRVVKAMLAQDMTGYIQGTLNAGKPESFGIIVDYVDAPLTEFVKIVADAYTTIPYVESKCGYGCSDHASASKAGYPSAFVFESAFEDDNKAIHTANDTIDKLSFDHMIEHGKLTVGFAYELAFAQL</sequence>
<evidence type="ECO:0000313" key="14">
    <source>
        <dbReference type="Proteomes" id="UP000799428"/>
    </source>
</evidence>
<dbReference type="InterPro" id="IPR045175">
    <property type="entry name" value="M28_fam"/>
</dbReference>
<protein>
    <recommendedName>
        <fullName evidence="11">Peptide hydrolase</fullName>
        <ecNumber evidence="11">3.4.-.-</ecNumber>
    </recommendedName>
</protein>
<feature type="chain" id="PRO_5026375248" description="Peptide hydrolase" evidence="11">
    <location>
        <begin position="21"/>
        <end position="377"/>
    </location>
</feature>
<evidence type="ECO:0000256" key="3">
    <source>
        <dbReference type="ARBA" id="ARBA00022438"/>
    </source>
</evidence>
<evidence type="ECO:0000256" key="11">
    <source>
        <dbReference type="RuleBase" id="RU361240"/>
    </source>
</evidence>
<dbReference type="PANTHER" id="PTHR12147">
    <property type="entry name" value="METALLOPEPTIDASE M28 FAMILY MEMBER"/>
    <property type="match status" value="1"/>
</dbReference>
<dbReference type="OrthoDB" id="2214at2759"/>
<dbReference type="GO" id="GO:0008235">
    <property type="term" value="F:metalloexopeptidase activity"/>
    <property type="evidence" value="ECO:0007669"/>
    <property type="project" value="InterPro"/>
</dbReference>